<dbReference type="SUPFAM" id="SSF52743">
    <property type="entry name" value="Subtilisin-like"/>
    <property type="match status" value="1"/>
</dbReference>
<gene>
    <name evidence="5" type="ORF">AAF712_000010</name>
</gene>
<sequence>MATPFAAGSAALLLEVKGKSADFVRSIRTLLETTASPVPEDHTDNPLLQTLTQQGAGLVNVFNAVHTTTLLSPGELILNDTAHFEGEKQFTVQNTADSEKEFSLTHLPAGTAVTVDPGTIFPALGPVPLTRSFATVSLSDSSFTLGPGESKTITATFTPPQGVDATTFPVFSGFIQVSTDGDTPLHVSYVGLAASLKDKQVVDNTDVLFGVQLPVILDSAGNVQEGPANYTFNAATADFPTVFFRLVFGTPVLRLDLVDADIDIQTTLNTLNKRADMEPSFSFPQKFAGSFDDVPIVGSLLEIDFLTRNDEDPNSNIANSISLNTPTFANGTTIPNGSYRILLRALRVTGDPENESDYESWLSPIVGVFVP</sequence>
<keyword evidence="6" id="KW-1185">Reference proteome</keyword>
<accession>A0ABR3AFM2</accession>
<evidence type="ECO:0000259" key="4">
    <source>
        <dbReference type="Pfam" id="PF06280"/>
    </source>
</evidence>
<reference evidence="5 6" key="1">
    <citation type="submission" date="2024-05" db="EMBL/GenBank/DDBJ databases">
        <title>A draft genome resource for the thread blight pathogen Marasmius tenuissimus strain MS-2.</title>
        <authorList>
            <person name="Yulfo-Soto G.E."/>
            <person name="Baruah I.K."/>
            <person name="Amoako-Attah I."/>
            <person name="Bukari Y."/>
            <person name="Meinhardt L.W."/>
            <person name="Bailey B.A."/>
            <person name="Cohen S.P."/>
        </authorList>
    </citation>
    <scope>NUCLEOTIDE SEQUENCE [LARGE SCALE GENOMIC DNA]</scope>
    <source>
        <strain evidence="5 6">MS-2</strain>
    </source>
</reference>
<dbReference type="InterPro" id="IPR010435">
    <property type="entry name" value="C5a/SBT2-like_Fn3"/>
</dbReference>
<comment type="caution">
    <text evidence="3">Lacks conserved residue(s) required for the propagation of feature annotation.</text>
</comment>
<evidence type="ECO:0000256" key="3">
    <source>
        <dbReference type="PROSITE-ProRule" id="PRU01240"/>
    </source>
</evidence>
<dbReference type="InterPro" id="IPR013783">
    <property type="entry name" value="Ig-like_fold"/>
</dbReference>
<protein>
    <recommendedName>
        <fullName evidence="4">C5a peptidase/Subtilisin-like protease SBT2-like Fn3-like domain-containing protein</fullName>
    </recommendedName>
</protein>
<dbReference type="Gene3D" id="3.40.50.200">
    <property type="entry name" value="Peptidase S8/S53 domain"/>
    <property type="match status" value="1"/>
</dbReference>
<dbReference type="Pfam" id="PF06280">
    <property type="entry name" value="fn3_5"/>
    <property type="match status" value="1"/>
</dbReference>
<evidence type="ECO:0000256" key="2">
    <source>
        <dbReference type="ARBA" id="ARBA00022729"/>
    </source>
</evidence>
<organism evidence="5 6">
    <name type="scientific">Marasmius tenuissimus</name>
    <dbReference type="NCBI Taxonomy" id="585030"/>
    <lineage>
        <taxon>Eukaryota</taxon>
        <taxon>Fungi</taxon>
        <taxon>Dikarya</taxon>
        <taxon>Basidiomycota</taxon>
        <taxon>Agaricomycotina</taxon>
        <taxon>Agaricomycetes</taxon>
        <taxon>Agaricomycetidae</taxon>
        <taxon>Agaricales</taxon>
        <taxon>Marasmiineae</taxon>
        <taxon>Marasmiaceae</taxon>
        <taxon>Marasmius</taxon>
    </lineage>
</organism>
<name>A0ABR3AFM2_9AGAR</name>
<dbReference type="EMBL" id="JBBXMP010000001">
    <property type="protein sequence ID" value="KAL0072250.1"/>
    <property type="molecule type" value="Genomic_DNA"/>
</dbReference>
<proteinExistence type="inferred from homology"/>
<dbReference type="PROSITE" id="PS51892">
    <property type="entry name" value="SUBTILASE"/>
    <property type="match status" value="1"/>
</dbReference>
<evidence type="ECO:0000313" key="5">
    <source>
        <dbReference type="EMBL" id="KAL0072250.1"/>
    </source>
</evidence>
<dbReference type="InterPro" id="IPR036852">
    <property type="entry name" value="Peptidase_S8/S53_dom_sf"/>
</dbReference>
<comment type="similarity">
    <text evidence="1 3">Belongs to the peptidase S8 family.</text>
</comment>
<evidence type="ECO:0000313" key="6">
    <source>
        <dbReference type="Proteomes" id="UP001437256"/>
    </source>
</evidence>
<comment type="caution">
    <text evidence="5">The sequence shown here is derived from an EMBL/GenBank/DDBJ whole genome shotgun (WGS) entry which is preliminary data.</text>
</comment>
<dbReference type="Proteomes" id="UP001437256">
    <property type="component" value="Unassembled WGS sequence"/>
</dbReference>
<feature type="domain" description="C5a peptidase/Subtilisin-like protease SBT2-like Fn3-like" evidence="4">
    <location>
        <begin position="78"/>
        <end position="190"/>
    </location>
</feature>
<evidence type="ECO:0000256" key="1">
    <source>
        <dbReference type="ARBA" id="ARBA00011073"/>
    </source>
</evidence>
<dbReference type="Gene3D" id="2.60.40.10">
    <property type="entry name" value="Immunoglobulins"/>
    <property type="match status" value="1"/>
</dbReference>
<keyword evidence="2" id="KW-0732">Signal</keyword>